<proteinExistence type="predicted"/>
<dbReference type="EMBL" id="VWXF01000009">
    <property type="protein sequence ID" value="NIF23690.1"/>
    <property type="molecule type" value="Genomic_DNA"/>
</dbReference>
<dbReference type="RefSeq" id="WP_167017132.1">
    <property type="nucleotide sequence ID" value="NZ_VWXF01000009.1"/>
</dbReference>
<feature type="region of interest" description="Disordered" evidence="2">
    <location>
        <begin position="494"/>
        <end position="532"/>
    </location>
</feature>
<accession>A0ABX0REA7</accession>
<organism evidence="3 4">
    <name type="scientific">Candidatus Pantoea multigeneris</name>
    <dbReference type="NCBI Taxonomy" id="2608357"/>
    <lineage>
        <taxon>Bacteria</taxon>
        <taxon>Pseudomonadati</taxon>
        <taxon>Pseudomonadota</taxon>
        <taxon>Gammaproteobacteria</taxon>
        <taxon>Enterobacterales</taxon>
        <taxon>Erwiniaceae</taxon>
        <taxon>Pantoea</taxon>
    </lineage>
</organism>
<feature type="region of interest" description="Disordered" evidence="2">
    <location>
        <begin position="466"/>
        <end position="485"/>
    </location>
</feature>
<evidence type="ECO:0000256" key="1">
    <source>
        <dbReference type="SAM" id="Coils"/>
    </source>
</evidence>
<protein>
    <submittedName>
        <fullName evidence="3">Uncharacterized protein</fullName>
    </submittedName>
</protein>
<comment type="caution">
    <text evidence="3">The sequence shown here is derived from an EMBL/GenBank/DDBJ whole genome shotgun (WGS) entry which is preliminary data.</text>
</comment>
<evidence type="ECO:0000313" key="4">
    <source>
        <dbReference type="Proteomes" id="UP001515683"/>
    </source>
</evidence>
<sequence length="597" mass="65637">MPKSISTHALPAPMAHAPCSTAPAARWQNIQSYLNDPNVPVKRLVVGCGQSPQNVTMGSLSGTPCSRQRNHAQDFTLDISPDAGADCVMDFVMVRGSDIYLHGKSRFDSVEFEYLSRGPKHPFTPQHIESWIKNADALLKSSGQIHFYNWHPPYLAQARAAMEALGYKVSTPEDYQRPGGDSYCSGSKPSLLSRFWYRSSLTATSDKIHQKITANTPAPLAEMQAFESLKKLMMLPASKELSLSATALTPHLIQQLDSLLPLVALLQTPHGGKMLAKITGATTPAELNLILAERFRAHFLQQAQQAQPQYGYALKALLDARLTTFITALPSRDTIVPWQQAISLLSDTLLDNLQGKVQRAHYAKRIARRKWPSPELTQAGSEPSMALPGKLGAQDERQWRQMQHQLNEAVESQQKKIAWQQEEQRIAKWQASQSASQQRIKTEAAQHLARGLIAANQAYAASIHKREQNRQQLAESMAGSRAQRQADYQAERVALAQQQKQMGQRLHAQASLPAISPESPSGKRIEQPATGVLSSSTSTLSLASSDSSFSSASYTDTSGDASLLQQGEKALATQQQHMAEAEKTLEALQALINRWGG</sequence>
<evidence type="ECO:0000313" key="3">
    <source>
        <dbReference type="EMBL" id="NIF23690.1"/>
    </source>
</evidence>
<name>A0ABX0REA7_9GAMM</name>
<gene>
    <name evidence="3" type="ORF">F3J40_19100</name>
</gene>
<dbReference type="Proteomes" id="UP001515683">
    <property type="component" value="Unassembled WGS sequence"/>
</dbReference>
<reference evidence="3 4" key="1">
    <citation type="journal article" date="2019" name="bioRxiv">
        <title>Bacteria contribute to plant secondary compound degradation in a generalist herbivore system.</title>
        <authorList>
            <person name="Francoeur C.B."/>
            <person name="Khadempour L."/>
            <person name="Moreira-Soto R.D."/>
            <person name="Gotting K."/>
            <person name="Book A.J."/>
            <person name="Pinto-Tomas A.A."/>
            <person name="Keefover-Ring K."/>
            <person name="Currie C.R."/>
        </authorList>
    </citation>
    <scope>NUCLEOTIDE SEQUENCE [LARGE SCALE GENOMIC DNA]</scope>
    <source>
        <strain evidence="3">Acro-835</strain>
    </source>
</reference>
<keyword evidence="1" id="KW-0175">Coiled coil</keyword>
<keyword evidence="4" id="KW-1185">Reference proteome</keyword>
<feature type="region of interest" description="Disordered" evidence="2">
    <location>
        <begin position="373"/>
        <end position="393"/>
    </location>
</feature>
<feature type="coiled-coil region" evidence="1">
    <location>
        <begin position="564"/>
        <end position="591"/>
    </location>
</feature>
<evidence type="ECO:0000256" key="2">
    <source>
        <dbReference type="SAM" id="MobiDB-lite"/>
    </source>
</evidence>